<dbReference type="InParanoid" id="A0A672JHM9"/>
<reference evidence="1" key="1">
    <citation type="submission" date="2019-06" db="EMBL/GenBank/DDBJ databases">
        <authorList>
            <consortium name="Wellcome Sanger Institute Data Sharing"/>
        </authorList>
    </citation>
    <scope>NUCLEOTIDE SEQUENCE [LARGE SCALE GENOMIC DNA]</scope>
</reference>
<dbReference type="AlphaFoldDB" id="A0A672JHM9"/>
<organism evidence="1 2">
    <name type="scientific">Salarias fasciatus</name>
    <name type="common">Jewelled blenny</name>
    <name type="synonym">Blennius fasciatus</name>
    <dbReference type="NCBI Taxonomy" id="181472"/>
    <lineage>
        <taxon>Eukaryota</taxon>
        <taxon>Metazoa</taxon>
        <taxon>Chordata</taxon>
        <taxon>Craniata</taxon>
        <taxon>Vertebrata</taxon>
        <taxon>Euteleostomi</taxon>
        <taxon>Actinopterygii</taxon>
        <taxon>Neopterygii</taxon>
        <taxon>Teleostei</taxon>
        <taxon>Neoteleostei</taxon>
        <taxon>Acanthomorphata</taxon>
        <taxon>Ovalentaria</taxon>
        <taxon>Blenniimorphae</taxon>
        <taxon>Blenniiformes</taxon>
        <taxon>Blennioidei</taxon>
        <taxon>Blenniidae</taxon>
        <taxon>Salariinae</taxon>
        <taxon>Salarias</taxon>
    </lineage>
</organism>
<dbReference type="Ensembl" id="ENSSFAT00005054329.1">
    <property type="protein sequence ID" value="ENSSFAP00005052667.1"/>
    <property type="gene ID" value="ENSSFAG00005025204.1"/>
</dbReference>
<protein>
    <submittedName>
        <fullName evidence="1">Uncharacterized protein</fullName>
    </submittedName>
</protein>
<evidence type="ECO:0000313" key="2">
    <source>
        <dbReference type="Proteomes" id="UP000472267"/>
    </source>
</evidence>
<reference evidence="1" key="2">
    <citation type="submission" date="2025-08" db="UniProtKB">
        <authorList>
            <consortium name="Ensembl"/>
        </authorList>
    </citation>
    <scope>IDENTIFICATION</scope>
</reference>
<reference evidence="1" key="3">
    <citation type="submission" date="2025-09" db="UniProtKB">
        <authorList>
            <consortium name="Ensembl"/>
        </authorList>
    </citation>
    <scope>IDENTIFICATION</scope>
</reference>
<dbReference type="Proteomes" id="UP000472267">
    <property type="component" value="Chromosome 9"/>
</dbReference>
<sequence length="202" mass="22292">MNEGKTTPCYAQSDRDKSPREMFSAFICSSPAVFQLCFSSSPPRVLSHGARNLPRPPELCAALDVQRRAQEAALMHDFPSAPRPTWTGTSAIIFCHYSFQSRRRAEIQTILAEWRARNKWGKKGGGECESGVCDSRADGRLVSRASHLSWNCLDGTRPARGLASPSSPPTFNHPTCIQANIRSLSTPRRDPAEQNAVFFLGV</sequence>
<evidence type="ECO:0000313" key="1">
    <source>
        <dbReference type="Ensembl" id="ENSSFAP00005052667.1"/>
    </source>
</evidence>
<keyword evidence="2" id="KW-1185">Reference proteome</keyword>
<accession>A0A672JHM9</accession>
<name>A0A672JHM9_SALFA</name>
<proteinExistence type="predicted"/>